<dbReference type="InterPro" id="IPR013545">
    <property type="entry name" value="T2SS_protein-GspG_C"/>
</dbReference>
<name>A0A497E1Z3_UNCAE</name>
<reference evidence="8 9" key="1">
    <citation type="submission" date="2018-06" db="EMBL/GenBank/DDBJ databases">
        <title>Extensive metabolic versatility and redundancy in microbially diverse, dynamic hydrothermal sediments.</title>
        <authorList>
            <person name="Dombrowski N."/>
            <person name="Teske A."/>
            <person name="Baker B.J."/>
        </authorList>
    </citation>
    <scope>NUCLEOTIDE SEQUENCE [LARGE SCALE GENOMIC DNA]</scope>
    <source>
        <strain evidence="8">B47_G16</strain>
    </source>
</reference>
<dbReference type="SUPFAM" id="SSF54523">
    <property type="entry name" value="Pili subunits"/>
    <property type="match status" value="1"/>
</dbReference>
<dbReference type="GO" id="GO:0015628">
    <property type="term" value="P:protein secretion by the type II secretion system"/>
    <property type="evidence" value="ECO:0007669"/>
    <property type="project" value="InterPro"/>
</dbReference>
<keyword evidence="5 6" id="KW-0472">Membrane</keyword>
<evidence type="ECO:0000256" key="5">
    <source>
        <dbReference type="ARBA" id="ARBA00023136"/>
    </source>
</evidence>
<evidence type="ECO:0000256" key="4">
    <source>
        <dbReference type="ARBA" id="ARBA00022989"/>
    </source>
</evidence>
<dbReference type="InterPro" id="IPR045584">
    <property type="entry name" value="Pilin-like"/>
</dbReference>
<keyword evidence="2" id="KW-0488">Methylation</keyword>
<comment type="subcellular location">
    <subcellularLocation>
        <location evidence="1">Membrane</location>
        <topology evidence="1">Single-pass membrane protein</topology>
    </subcellularLocation>
</comment>
<dbReference type="GO" id="GO:0015627">
    <property type="term" value="C:type II protein secretion system complex"/>
    <property type="evidence" value="ECO:0007669"/>
    <property type="project" value="InterPro"/>
</dbReference>
<protein>
    <recommendedName>
        <fullName evidence="7">Type II secretion system protein GspG C-terminal domain-containing protein</fullName>
    </recommendedName>
</protein>
<dbReference type="PANTHER" id="PTHR30093">
    <property type="entry name" value="GENERAL SECRETION PATHWAY PROTEIN G"/>
    <property type="match status" value="1"/>
</dbReference>
<evidence type="ECO:0000313" key="8">
    <source>
        <dbReference type="EMBL" id="RLE06982.1"/>
    </source>
</evidence>
<gene>
    <name evidence="8" type="ORF">DRJ00_08890</name>
</gene>
<dbReference type="InterPro" id="IPR000983">
    <property type="entry name" value="Bac_GSPG_pilin"/>
</dbReference>
<evidence type="ECO:0000259" key="7">
    <source>
        <dbReference type="Pfam" id="PF08334"/>
    </source>
</evidence>
<organism evidence="8 9">
    <name type="scientific">Aerophobetes bacterium</name>
    <dbReference type="NCBI Taxonomy" id="2030807"/>
    <lineage>
        <taxon>Bacteria</taxon>
        <taxon>Candidatus Aerophobota</taxon>
    </lineage>
</organism>
<dbReference type="NCBIfam" id="TIGR02532">
    <property type="entry name" value="IV_pilin_GFxxxE"/>
    <property type="match status" value="1"/>
</dbReference>
<evidence type="ECO:0000256" key="1">
    <source>
        <dbReference type="ARBA" id="ARBA00004167"/>
    </source>
</evidence>
<dbReference type="PANTHER" id="PTHR30093:SF44">
    <property type="entry name" value="TYPE II SECRETION SYSTEM CORE PROTEIN G"/>
    <property type="match status" value="1"/>
</dbReference>
<comment type="caution">
    <text evidence="8">The sequence shown here is derived from an EMBL/GenBank/DDBJ whole genome shotgun (WGS) entry which is preliminary data.</text>
</comment>
<evidence type="ECO:0000313" key="9">
    <source>
        <dbReference type="Proteomes" id="UP000279422"/>
    </source>
</evidence>
<evidence type="ECO:0000256" key="2">
    <source>
        <dbReference type="ARBA" id="ARBA00022481"/>
    </source>
</evidence>
<dbReference type="AlphaFoldDB" id="A0A497E1Z3"/>
<dbReference type="InterPro" id="IPR012902">
    <property type="entry name" value="N_methyl_site"/>
</dbReference>
<proteinExistence type="predicted"/>
<dbReference type="Pfam" id="PF07963">
    <property type="entry name" value="N_methyl"/>
    <property type="match status" value="1"/>
</dbReference>
<dbReference type="EMBL" id="QMPZ01000207">
    <property type="protein sequence ID" value="RLE06982.1"/>
    <property type="molecule type" value="Genomic_DNA"/>
</dbReference>
<feature type="transmembrane region" description="Helical" evidence="6">
    <location>
        <begin position="25"/>
        <end position="49"/>
    </location>
</feature>
<dbReference type="GO" id="GO:0016020">
    <property type="term" value="C:membrane"/>
    <property type="evidence" value="ECO:0007669"/>
    <property type="project" value="UniProtKB-SubCell"/>
</dbReference>
<evidence type="ECO:0000256" key="3">
    <source>
        <dbReference type="ARBA" id="ARBA00022692"/>
    </source>
</evidence>
<sequence>MCYKKIRGRAFMGGRYTAGRWRDGFTLIEILIAVGIIVILAGIGIFNLLQATHRAKRASAEAFIAQLETAIGMYKVDVGRYPPDEDGCSGSSSLREALEKGFPSDEGWNGPYMKFKEKEVNSRGELLDPWHRGKDDTVHVYFYRANTPYHNVSSYDIYSKGFDGKTGSGYNAGNYCQNEMDDDGDGIVDELNPGGPGAENEYLEDDINNW</sequence>
<dbReference type="Gene3D" id="3.30.700.10">
    <property type="entry name" value="Glycoprotein, Type 4 Pilin"/>
    <property type="match status" value="1"/>
</dbReference>
<dbReference type="Proteomes" id="UP000279422">
    <property type="component" value="Unassembled WGS sequence"/>
</dbReference>
<keyword evidence="4 6" id="KW-1133">Transmembrane helix</keyword>
<evidence type="ECO:0000256" key="6">
    <source>
        <dbReference type="SAM" id="Phobius"/>
    </source>
</evidence>
<keyword evidence="3 6" id="KW-0812">Transmembrane</keyword>
<dbReference type="PRINTS" id="PR00813">
    <property type="entry name" value="BCTERIALGSPG"/>
</dbReference>
<feature type="domain" description="Type II secretion system protein GspG C-terminal" evidence="7">
    <location>
        <begin position="47"/>
        <end position="168"/>
    </location>
</feature>
<dbReference type="Pfam" id="PF08334">
    <property type="entry name" value="T2SSG"/>
    <property type="match status" value="1"/>
</dbReference>
<accession>A0A497E1Z3</accession>